<dbReference type="EMBL" id="FOVD01000001">
    <property type="protein sequence ID" value="SFN03260.1"/>
    <property type="molecule type" value="Genomic_DNA"/>
</dbReference>
<dbReference type="RefSeq" id="WP_090022638.1">
    <property type="nucleotide sequence ID" value="NZ_FOVD01000001.1"/>
</dbReference>
<gene>
    <name evidence="1" type="ORF">SAMN05421594_0503</name>
</gene>
<protein>
    <submittedName>
        <fullName evidence="1">Uncharacterized protein</fullName>
    </submittedName>
</protein>
<proteinExistence type="predicted"/>
<dbReference type="Proteomes" id="UP000198769">
    <property type="component" value="Unassembled WGS sequence"/>
</dbReference>
<evidence type="ECO:0000313" key="1">
    <source>
        <dbReference type="EMBL" id="SFN03260.1"/>
    </source>
</evidence>
<dbReference type="AlphaFoldDB" id="A0A1I4VQ37"/>
<keyword evidence="2" id="KW-1185">Reference proteome</keyword>
<evidence type="ECO:0000313" key="2">
    <source>
        <dbReference type="Proteomes" id="UP000198769"/>
    </source>
</evidence>
<accession>A0A1I4VQ37</accession>
<reference evidence="2" key="1">
    <citation type="submission" date="2016-10" db="EMBL/GenBank/DDBJ databases">
        <authorList>
            <person name="Varghese N."/>
            <person name="Submissions S."/>
        </authorList>
    </citation>
    <scope>NUCLEOTIDE SEQUENCE [LARGE SCALE GENOMIC DNA]</scope>
    <source>
        <strain evidence="2">DSM 25575</strain>
    </source>
</reference>
<sequence length="308" mass="36242">MITNIPEYEDFENVSKECLIQALELFFRIYCNYKEYDDENINEEVPLNEVWEHNKPTFRTSVILLHQGVETYMKSVIVRNSPYLLLEQKRSDWPSLPKSKDVDYSTMYTYAGENLLNTFCTVTNGKLNSEKIKFIEDIRQNRNKAIHGAGSMLNNPSTVILDILKAYTYFFGKDQWFNDMKKWNQSNPLFGYYNWDFESIQSYKFLDFIEVTIGVKQLNFFFNFDLNGRRYFCPTCFYEISSKGEQLKSKWAFLTPNKPSSKLLYCINCNFENEIKRVDCHIKDCMGNVMDVNGICLTCGKKTNENSI</sequence>
<dbReference type="OrthoDB" id="1234180at2"/>
<organism evidence="1 2">
    <name type="scientific">Chryseobacterium oleae</name>
    <dbReference type="NCBI Taxonomy" id="491207"/>
    <lineage>
        <taxon>Bacteria</taxon>
        <taxon>Pseudomonadati</taxon>
        <taxon>Bacteroidota</taxon>
        <taxon>Flavobacteriia</taxon>
        <taxon>Flavobacteriales</taxon>
        <taxon>Weeksellaceae</taxon>
        <taxon>Chryseobacterium group</taxon>
        <taxon>Chryseobacterium</taxon>
    </lineage>
</organism>
<name>A0A1I4VQ37_CHROL</name>